<keyword evidence="2" id="KW-1133">Transmembrane helix</keyword>
<feature type="non-terminal residue" evidence="3">
    <location>
        <position position="193"/>
    </location>
</feature>
<evidence type="ECO:0000256" key="2">
    <source>
        <dbReference type="SAM" id="Phobius"/>
    </source>
</evidence>
<name>A0A382PEN7_9ZZZZ</name>
<dbReference type="AlphaFoldDB" id="A0A382PEN7"/>
<feature type="transmembrane region" description="Helical" evidence="2">
    <location>
        <begin position="60"/>
        <end position="78"/>
    </location>
</feature>
<feature type="region of interest" description="Disordered" evidence="1">
    <location>
        <begin position="150"/>
        <end position="170"/>
    </location>
</feature>
<gene>
    <name evidence="3" type="ORF">METZ01_LOCUS324727</name>
</gene>
<accession>A0A382PEN7</accession>
<keyword evidence="2" id="KW-0472">Membrane</keyword>
<proteinExistence type="predicted"/>
<keyword evidence="2" id="KW-0812">Transmembrane</keyword>
<sequence length="193" mass="21816">MKFVNKVLDFLKGLVPSKPDKTNNEKDSSELLEGEVNKDSAFKALALKSAKFIFKYIKKFVIFILGLILTMSQPMIKIAKKHPIAFWAAVIFHVVLLTGLFYADVGETIQKKSPTSQSIPQSAPIEAIVIDIEIIEAEKERIEELEKLKEQKLKEQEERSESAKESQKIAEQEALKAKAKKVMAEIQRKAEEA</sequence>
<dbReference type="EMBL" id="UINC01106892">
    <property type="protein sequence ID" value="SVC71873.1"/>
    <property type="molecule type" value="Genomic_DNA"/>
</dbReference>
<evidence type="ECO:0000313" key="3">
    <source>
        <dbReference type="EMBL" id="SVC71873.1"/>
    </source>
</evidence>
<evidence type="ECO:0000256" key="1">
    <source>
        <dbReference type="SAM" id="MobiDB-lite"/>
    </source>
</evidence>
<protein>
    <submittedName>
        <fullName evidence="3">Uncharacterized protein</fullName>
    </submittedName>
</protein>
<organism evidence="3">
    <name type="scientific">marine metagenome</name>
    <dbReference type="NCBI Taxonomy" id="408172"/>
    <lineage>
        <taxon>unclassified sequences</taxon>
        <taxon>metagenomes</taxon>
        <taxon>ecological metagenomes</taxon>
    </lineage>
</organism>
<feature type="transmembrane region" description="Helical" evidence="2">
    <location>
        <begin position="84"/>
        <end position="103"/>
    </location>
</feature>
<reference evidence="3" key="1">
    <citation type="submission" date="2018-05" db="EMBL/GenBank/DDBJ databases">
        <authorList>
            <person name="Lanie J.A."/>
            <person name="Ng W.-L."/>
            <person name="Kazmierczak K.M."/>
            <person name="Andrzejewski T.M."/>
            <person name="Davidsen T.M."/>
            <person name="Wayne K.J."/>
            <person name="Tettelin H."/>
            <person name="Glass J.I."/>
            <person name="Rusch D."/>
            <person name="Podicherti R."/>
            <person name="Tsui H.-C.T."/>
            <person name="Winkler M.E."/>
        </authorList>
    </citation>
    <scope>NUCLEOTIDE SEQUENCE</scope>
</reference>